<dbReference type="CDD" id="cd11484">
    <property type="entry name" value="SLC-NCS1sbd_CobB-like"/>
    <property type="match status" value="1"/>
</dbReference>
<evidence type="ECO:0000313" key="11">
    <source>
        <dbReference type="Proteomes" id="UP000095009"/>
    </source>
</evidence>
<feature type="transmembrane region" description="Helical" evidence="9">
    <location>
        <begin position="448"/>
        <end position="468"/>
    </location>
</feature>
<name>A0A1E3PRK1_9ASCO</name>
<dbReference type="EMBL" id="KV454406">
    <property type="protein sequence ID" value="ODQ67940.1"/>
    <property type="molecule type" value="Genomic_DNA"/>
</dbReference>
<dbReference type="STRING" id="857566.A0A1E3PRK1"/>
<dbReference type="GO" id="GO:0015205">
    <property type="term" value="F:nucleobase transmembrane transporter activity"/>
    <property type="evidence" value="ECO:0007669"/>
    <property type="project" value="TreeGrafter"/>
</dbReference>
<dbReference type="GO" id="GO:0015856">
    <property type="term" value="P:cytosine transport"/>
    <property type="evidence" value="ECO:0007669"/>
    <property type="project" value="UniProtKB-ARBA"/>
</dbReference>
<feature type="transmembrane region" description="Helical" evidence="9">
    <location>
        <begin position="378"/>
        <end position="399"/>
    </location>
</feature>
<evidence type="ECO:0000256" key="1">
    <source>
        <dbReference type="ARBA" id="ARBA00004141"/>
    </source>
</evidence>
<evidence type="ECO:0000256" key="7">
    <source>
        <dbReference type="ARBA" id="ARBA00023136"/>
    </source>
</evidence>
<evidence type="ECO:0000256" key="5">
    <source>
        <dbReference type="ARBA" id="ARBA00022692"/>
    </source>
</evidence>
<accession>A0A1E3PRK1</accession>
<evidence type="ECO:0000256" key="2">
    <source>
        <dbReference type="ARBA" id="ARBA00008974"/>
    </source>
</evidence>
<organism evidence="10 11">
    <name type="scientific">Nadsonia fulvescens var. elongata DSM 6958</name>
    <dbReference type="NCBI Taxonomy" id="857566"/>
    <lineage>
        <taxon>Eukaryota</taxon>
        <taxon>Fungi</taxon>
        <taxon>Dikarya</taxon>
        <taxon>Ascomycota</taxon>
        <taxon>Saccharomycotina</taxon>
        <taxon>Dipodascomycetes</taxon>
        <taxon>Dipodascales</taxon>
        <taxon>Dipodascales incertae sedis</taxon>
        <taxon>Nadsonia</taxon>
    </lineage>
</organism>
<sequence>MQTHDLSDIEKAHDSSIHSASSSCVQGEAQEKYADANGFVRFFNKTAEVLNAEIRGIDRVPEEEQTDTSLWGTASMWLAANMVIATFALGALGPKVFGLGFWDSVICIVFFTILGILPVAIFSTFGPVSGLRQMGLTRFWWGYQGVRLAAFINCVACIGWCAVNTMVAAQMLSCVNNGGLPPWASVLIVTAGTVVITFFGYHVVHLYEMFSWIPNFIIFLIIIACLAKSHSFTPGVMDSGPIEAGKFLSMGSSIFGFATGWSSFAADYTVYMKRSTSKKLVFASVIAGLSFPLIFVMILGAAAMSCALNNEVYMRNYEAHNIGGLFYGILVDESLHGFGQFCVVLLSLSTIANNVPNMYSLGLSAQAVWSQFRKFPRIFWTLLGNGISVAIAIPAFYHFESVMHNFMIMIGYWLAAYQAICLSEHFIYRRDFSGYDFDQWEDPSKLPIGFAAIFGFCCGVAGACIGMSQQWWTGPIASLIGKGGDVGFELSFGFAFVGFNAVRFIERKYLR</sequence>
<feature type="transmembrane region" description="Helical" evidence="9">
    <location>
        <begin position="488"/>
        <end position="505"/>
    </location>
</feature>
<evidence type="ECO:0000256" key="6">
    <source>
        <dbReference type="ARBA" id="ARBA00022989"/>
    </source>
</evidence>
<proteinExistence type="inferred from homology"/>
<keyword evidence="6 9" id="KW-1133">Transmembrane helix</keyword>
<dbReference type="InterPro" id="IPR001248">
    <property type="entry name" value="Pur-cyt_permease"/>
</dbReference>
<dbReference type="GO" id="GO:0005886">
    <property type="term" value="C:plasma membrane"/>
    <property type="evidence" value="ECO:0007669"/>
    <property type="project" value="TreeGrafter"/>
</dbReference>
<feature type="transmembrane region" description="Helical" evidence="9">
    <location>
        <begin position="148"/>
        <end position="168"/>
    </location>
</feature>
<evidence type="ECO:0000256" key="3">
    <source>
        <dbReference type="ARBA" id="ARBA00022448"/>
    </source>
</evidence>
<dbReference type="OrthoDB" id="2116389at2759"/>
<dbReference type="Pfam" id="PF02133">
    <property type="entry name" value="Transp_cyt_pur"/>
    <property type="match status" value="1"/>
</dbReference>
<feature type="transmembrane region" description="Helical" evidence="9">
    <location>
        <begin position="209"/>
        <end position="227"/>
    </location>
</feature>
<comment type="subcellular location">
    <subcellularLocation>
        <location evidence="1">Membrane</location>
        <topology evidence="1">Multi-pass membrane protein</topology>
    </subcellularLocation>
</comment>
<feature type="transmembrane region" description="Helical" evidence="9">
    <location>
        <begin position="247"/>
        <end position="268"/>
    </location>
</feature>
<dbReference type="Gene3D" id="1.10.4160.10">
    <property type="entry name" value="Hydantoin permease"/>
    <property type="match status" value="1"/>
</dbReference>
<dbReference type="PANTHER" id="PTHR31806">
    <property type="entry name" value="PURINE-CYTOSINE PERMEASE FCY2-RELATED"/>
    <property type="match status" value="1"/>
</dbReference>
<dbReference type="InterPro" id="IPR026030">
    <property type="entry name" value="Pur-cyt_permease_Fcy2/21/22"/>
</dbReference>
<feature type="transmembrane region" description="Helical" evidence="9">
    <location>
        <begin position="74"/>
        <end position="93"/>
    </location>
</feature>
<comment type="similarity">
    <text evidence="2 8">Belongs to the purine-cytosine permease (2.A.39) family.</text>
</comment>
<evidence type="ECO:0000256" key="4">
    <source>
        <dbReference type="ARBA" id="ARBA00022553"/>
    </source>
</evidence>
<reference evidence="10 11" key="1">
    <citation type="journal article" date="2016" name="Proc. Natl. Acad. Sci. U.S.A.">
        <title>Comparative genomics of biotechnologically important yeasts.</title>
        <authorList>
            <person name="Riley R."/>
            <person name="Haridas S."/>
            <person name="Wolfe K.H."/>
            <person name="Lopes M.R."/>
            <person name="Hittinger C.T."/>
            <person name="Goeker M."/>
            <person name="Salamov A.A."/>
            <person name="Wisecaver J.H."/>
            <person name="Long T.M."/>
            <person name="Calvey C.H."/>
            <person name="Aerts A.L."/>
            <person name="Barry K.W."/>
            <person name="Choi C."/>
            <person name="Clum A."/>
            <person name="Coughlan A.Y."/>
            <person name="Deshpande S."/>
            <person name="Douglass A.P."/>
            <person name="Hanson S.J."/>
            <person name="Klenk H.-P."/>
            <person name="LaButti K.M."/>
            <person name="Lapidus A."/>
            <person name="Lindquist E.A."/>
            <person name="Lipzen A.M."/>
            <person name="Meier-Kolthoff J.P."/>
            <person name="Ohm R.A."/>
            <person name="Otillar R.P."/>
            <person name="Pangilinan J.L."/>
            <person name="Peng Y."/>
            <person name="Rokas A."/>
            <person name="Rosa C.A."/>
            <person name="Scheuner C."/>
            <person name="Sibirny A.A."/>
            <person name="Slot J.C."/>
            <person name="Stielow J.B."/>
            <person name="Sun H."/>
            <person name="Kurtzman C.P."/>
            <person name="Blackwell M."/>
            <person name="Grigoriev I.V."/>
            <person name="Jeffries T.W."/>
        </authorList>
    </citation>
    <scope>NUCLEOTIDE SEQUENCE [LARGE SCALE GENOMIC DNA]</scope>
    <source>
        <strain evidence="10 11">DSM 6958</strain>
    </source>
</reference>
<dbReference type="FunFam" id="1.10.4160.10:FF:000002">
    <property type="entry name" value="Purine-cytosine permease fcyB"/>
    <property type="match status" value="1"/>
</dbReference>
<dbReference type="AlphaFoldDB" id="A0A1E3PRK1"/>
<keyword evidence="4" id="KW-0597">Phosphoprotein</keyword>
<evidence type="ECO:0000256" key="9">
    <source>
        <dbReference type="SAM" id="Phobius"/>
    </source>
</evidence>
<evidence type="ECO:0000313" key="10">
    <source>
        <dbReference type="EMBL" id="ODQ67940.1"/>
    </source>
</evidence>
<feature type="transmembrane region" description="Helical" evidence="9">
    <location>
        <begin position="105"/>
        <end position="128"/>
    </location>
</feature>
<keyword evidence="3 8" id="KW-0813">Transport</keyword>
<feature type="transmembrane region" description="Helical" evidence="9">
    <location>
        <begin position="180"/>
        <end position="203"/>
    </location>
</feature>
<evidence type="ECO:0000256" key="8">
    <source>
        <dbReference type="PIRNR" id="PIRNR002744"/>
    </source>
</evidence>
<dbReference type="Proteomes" id="UP000095009">
    <property type="component" value="Unassembled WGS sequence"/>
</dbReference>
<dbReference type="PIRSF" id="PIRSF002744">
    <property type="entry name" value="Pur-cyt_permease"/>
    <property type="match status" value="1"/>
</dbReference>
<feature type="transmembrane region" description="Helical" evidence="9">
    <location>
        <begin position="405"/>
        <end position="427"/>
    </location>
</feature>
<feature type="transmembrane region" description="Helical" evidence="9">
    <location>
        <begin position="280"/>
        <end position="308"/>
    </location>
</feature>
<protein>
    <submittedName>
        <fullName evidence="10">Purine-cytosine permease</fullName>
    </submittedName>
</protein>
<keyword evidence="7 8" id="KW-0472">Membrane</keyword>
<dbReference type="GO" id="GO:0000329">
    <property type="term" value="C:fungal-type vacuole membrane"/>
    <property type="evidence" value="ECO:0007669"/>
    <property type="project" value="TreeGrafter"/>
</dbReference>
<keyword evidence="11" id="KW-1185">Reference proteome</keyword>
<keyword evidence="5 9" id="KW-0812">Transmembrane</keyword>
<gene>
    <name evidence="10" type="ORF">NADFUDRAFT_48598</name>
</gene>
<dbReference type="PANTHER" id="PTHR31806:SF1">
    <property type="entry name" value="PURINE-CYTOSINE PERMEASE FCY2-RELATED"/>
    <property type="match status" value="1"/>
</dbReference>